<organism evidence="10 11">
    <name type="scientific">Drosophila busckii</name>
    <name type="common">Fruit fly</name>
    <dbReference type="NCBI Taxonomy" id="30019"/>
    <lineage>
        <taxon>Eukaryota</taxon>
        <taxon>Metazoa</taxon>
        <taxon>Ecdysozoa</taxon>
        <taxon>Arthropoda</taxon>
        <taxon>Hexapoda</taxon>
        <taxon>Insecta</taxon>
        <taxon>Pterygota</taxon>
        <taxon>Neoptera</taxon>
        <taxon>Endopterygota</taxon>
        <taxon>Diptera</taxon>
        <taxon>Brachycera</taxon>
        <taxon>Muscomorpha</taxon>
        <taxon>Ephydroidea</taxon>
        <taxon>Drosophilidae</taxon>
        <taxon>Drosophila</taxon>
    </lineage>
</organism>
<feature type="repeat" description="RCC1" evidence="7">
    <location>
        <begin position="167"/>
        <end position="221"/>
    </location>
</feature>
<accession>A0A0M4E846</accession>
<dbReference type="PROSITE" id="PS50012">
    <property type="entry name" value="RCC1_3"/>
    <property type="match status" value="7"/>
</dbReference>
<feature type="repeat" description="RCC1" evidence="7">
    <location>
        <begin position="327"/>
        <end position="394"/>
    </location>
</feature>
<dbReference type="FunFam" id="3.30.2410.10:FF:000003">
    <property type="entry name" value="probable E3 ubiquitin-protein ligase HERC4 isoform X1"/>
    <property type="match status" value="1"/>
</dbReference>
<dbReference type="EMBL" id="CP012525">
    <property type="protein sequence ID" value="ALC42991.1"/>
    <property type="molecule type" value="Genomic_DNA"/>
</dbReference>
<evidence type="ECO:0000313" key="10">
    <source>
        <dbReference type="EMBL" id="ALC42991.1"/>
    </source>
</evidence>
<evidence type="ECO:0000259" key="9">
    <source>
        <dbReference type="PROSITE" id="PS50237"/>
    </source>
</evidence>
<dbReference type="STRING" id="30019.A0A0M4E846"/>
<evidence type="ECO:0000256" key="1">
    <source>
        <dbReference type="ARBA" id="ARBA00004496"/>
    </source>
</evidence>
<dbReference type="InterPro" id="IPR058923">
    <property type="entry name" value="RCC1-like_dom"/>
</dbReference>
<dbReference type="GO" id="GO:0061630">
    <property type="term" value="F:ubiquitin protein ligase activity"/>
    <property type="evidence" value="ECO:0007669"/>
    <property type="project" value="TreeGrafter"/>
</dbReference>
<dbReference type="Proteomes" id="UP000494163">
    <property type="component" value="Chromosome 3L"/>
</dbReference>
<evidence type="ECO:0000256" key="3">
    <source>
        <dbReference type="ARBA" id="ARBA00022679"/>
    </source>
</evidence>
<dbReference type="SMR" id="A0A0M4E846"/>
<name>A0A0M4E846_DROBS</name>
<evidence type="ECO:0000256" key="7">
    <source>
        <dbReference type="PROSITE-ProRule" id="PRU00235"/>
    </source>
</evidence>
<gene>
    <name evidence="10" type="ORF">Dbus_chr3Lg157</name>
</gene>
<feature type="repeat" description="RCC1" evidence="7">
    <location>
        <begin position="222"/>
        <end position="273"/>
    </location>
</feature>
<dbReference type="SMART" id="SM00119">
    <property type="entry name" value="HECTc"/>
    <property type="match status" value="1"/>
</dbReference>
<feature type="domain" description="HECT" evidence="9">
    <location>
        <begin position="736"/>
        <end position="1062"/>
    </location>
</feature>
<evidence type="ECO:0000256" key="2">
    <source>
        <dbReference type="ARBA" id="ARBA00022490"/>
    </source>
</evidence>
<keyword evidence="5 6" id="KW-0833">Ubl conjugation pathway</keyword>
<protein>
    <submittedName>
        <fullName evidence="10">CG9153</fullName>
    </submittedName>
</protein>
<keyword evidence="3" id="KW-0808">Transferase</keyword>
<dbReference type="Pfam" id="PF00632">
    <property type="entry name" value="HECT"/>
    <property type="match status" value="1"/>
</dbReference>
<dbReference type="Gene3D" id="3.30.2160.10">
    <property type="entry name" value="Hect, E3 ligase catalytic domain"/>
    <property type="match status" value="1"/>
</dbReference>
<dbReference type="SUPFAM" id="SSF56204">
    <property type="entry name" value="Hect, E3 ligase catalytic domain"/>
    <property type="match status" value="1"/>
</dbReference>
<keyword evidence="8" id="KW-1133">Transmembrane helix</keyword>
<dbReference type="SUPFAM" id="SSF50985">
    <property type="entry name" value="RCC1/BLIP-II"/>
    <property type="match status" value="1"/>
</dbReference>
<dbReference type="InterPro" id="IPR009091">
    <property type="entry name" value="RCC1/BLIP-II"/>
</dbReference>
<dbReference type="CDD" id="cd00078">
    <property type="entry name" value="HECTc"/>
    <property type="match status" value="1"/>
</dbReference>
<dbReference type="PANTHER" id="PTHR45622">
    <property type="entry name" value="UBIQUITIN-PROTEIN LIGASE E3A-RELATED"/>
    <property type="match status" value="1"/>
</dbReference>
<dbReference type="PROSITE" id="PS50237">
    <property type="entry name" value="HECT"/>
    <property type="match status" value="1"/>
</dbReference>
<feature type="repeat" description="RCC1" evidence="7">
    <location>
        <begin position="59"/>
        <end position="113"/>
    </location>
</feature>
<evidence type="ECO:0000256" key="5">
    <source>
        <dbReference type="ARBA" id="ARBA00022786"/>
    </source>
</evidence>
<feature type="repeat" description="RCC1" evidence="7">
    <location>
        <begin position="274"/>
        <end position="325"/>
    </location>
</feature>
<proteinExistence type="predicted"/>
<evidence type="ECO:0000256" key="4">
    <source>
        <dbReference type="ARBA" id="ARBA00022737"/>
    </source>
</evidence>
<dbReference type="OrthoDB" id="5981550at2759"/>
<dbReference type="GO" id="GO:0016567">
    <property type="term" value="P:protein ubiquitination"/>
    <property type="evidence" value="ECO:0007669"/>
    <property type="project" value="TreeGrafter"/>
</dbReference>
<dbReference type="Gene3D" id="3.90.1750.10">
    <property type="entry name" value="Hect, E3 ligase catalytic domains"/>
    <property type="match status" value="1"/>
</dbReference>
<dbReference type="OMA" id="FKSQACW"/>
<reference evidence="10 11" key="1">
    <citation type="submission" date="2015-08" db="EMBL/GenBank/DDBJ databases">
        <title>Ancestral chromatin configuration constrains chromatin evolution on differentiating sex chromosomes in Drosophila.</title>
        <authorList>
            <person name="Zhou Q."/>
            <person name="Bachtrog D."/>
        </authorList>
    </citation>
    <scope>NUCLEOTIDE SEQUENCE [LARGE SCALE GENOMIC DNA]</scope>
    <source>
        <tissue evidence="10">Whole larvae</tissue>
    </source>
</reference>
<dbReference type="InterPro" id="IPR000408">
    <property type="entry name" value="Reg_chr_condens"/>
</dbReference>
<dbReference type="Pfam" id="PF25390">
    <property type="entry name" value="WD40_RLD"/>
    <property type="match status" value="1"/>
</dbReference>
<sequence length="1062" mass="119852">ESVVMELYCWGDTSHGQLGLGGIEDEQILTPSPIPWKPDSAVQQIACGHRHTLFLTDSGKVYACGSNDHSQLGHQLPTKRPRMSPFLQIPELQEHGITQIACGSRHSMALTEWGQVLSWGDNECGQLGHASEQDVIELPKILRYLVSKTVVQIACGKNHSMALTCCGELYAWGSNIYGQLGVKSPNELQHCNFPMRLTTLLGIPVASIACGSNHSFLISKSGAVFGWGRNNCGQLGLNDEVNRAYPTQLKTLRTLGVRYVACGEEFSVFLTNEGGVFTCGAGAYGQLGHGFSSNEMLPRMVMELMGSTISQVACGNRHTLALVPSRGRVYGFGLGSSGQLGTRSTKSINSPQVVIGPWVSPSGSTLLQNSDAKVAVVIQQIFSGGDQSIVTTTHYVDKLPPSDCRIYKPKSQVLALSSELTLQCTHFKQDVQSDLDLLHSMELIFKSQACLNGSFLLAQDKHFCCSARNYGLDLAAAQLAFDNLRKVENESIKQVIWDNLTKELIGSLVPSPADAESMRIFLLLPLYHEFVNSKHYKSLHVPFAKATAKLTENPRKLLEKWWAQTPIDYFEQIVNNFLHVVIHIVSFKLGIEVINHNETRQKKLLPYNSELDDVLRLLDHLCRVNNKREERLNYQLFHWPDVSDYIDVQQEYLRWIISDTAGEFNICNFPFLFNATAKTALLQADQALQMHSAMSNAVSNAFYNLLNYGHVSQFIVLNVTRDNIVQDSLRELQRYNQSDLKKPLKIKFCGEEAEDAGGVRKEFFMLLLKDLIDPKYGMFKEFEDTHVLWFADVSFETENMYFLIGVLCGLAIYNFTIINLPFPLALYKKLLKKSVDLSDLREMSPAEANSMQALLDYKGDDFKETFDLNFEISRDIYGESETQPLKPNGGNIPVTLENKQEFVDLYVDFIFNKSVELHYRAFHEGFMKVCSGRVLQIFQPEELMAVVVGNEEYDWQALKDNCEYKTGYTSGDETVKWFWEVFHELPEAEKKKFLLYLTGSDRIPIQGMKAIKIIIQPTSDERFLPVAHTCFNLLDLPRYKTKERLRYKLQQAIQQTQGFSLI</sequence>
<keyword evidence="11" id="KW-1185">Reference proteome</keyword>
<feature type="non-terminal residue" evidence="10">
    <location>
        <position position="1"/>
    </location>
</feature>
<dbReference type="GO" id="GO:0005737">
    <property type="term" value="C:cytoplasm"/>
    <property type="evidence" value="ECO:0007669"/>
    <property type="project" value="UniProtKB-SubCell"/>
</dbReference>
<feature type="repeat" description="RCC1" evidence="7">
    <location>
        <begin position="5"/>
        <end position="58"/>
    </location>
</feature>
<dbReference type="GO" id="GO:0009966">
    <property type="term" value="P:regulation of signal transduction"/>
    <property type="evidence" value="ECO:0007669"/>
    <property type="project" value="UniProtKB-ARBA"/>
</dbReference>
<dbReference type="Gene3D" id="3.30.2410.10">
    <property type="entry name" value="Hect, E3 ligase catalytic domain"/>
    <property type="match status" value="1"/>
</dbReference>
<comment type="subcellular location">
    <subcellularLocation>
        <location evidence="1">Cytoplasm</location>
    </subcellularLocation>
</comment>
<dbReference type="GO" id="GO:0006511">
    <property type="term" value="P:ubiquitin-dependent protein catabolic process"/>
    <property type="evidence" value="ECO:0007669"/>
    <property type="project" value="TreeGrafter"/>
</dbReference>
<feature type="active site" description="Glycyl thioester intermediate" evidence="6">
    <location>
        <position position="1030"/>
    </location>
</feature>
<evidence type="ECO:0000256" key="6">
    <source>
        <dbReference type="PROSITE-ProRule" id="PRU00104"/>
    </source>
</evidence>
<dbReference type="PANTHER" id="PTHR45622:SF76">
    <property type="entry name" value="HECT AND RLD DOMAIN CONTAINING E3 UBIQUITIN LIGASE 4, ISOFORM C"/>
    <property type="match status" value="1"/>
</dbReference>
<feature type="repeat" description="RCC1" evidence="7">
    <location>
        <begin position="114"/>
        <end position="166"/>
    </location>
</feature>
<keyword evidence="8" id="KW-0472">Membrane</keyword>
<dbReference type="InterPro" id="IPR000569">
    <property type="entry name" value="HECT_dom"/>
</dbReference>
<dbReference type="Gene3D" id="2.130.10.30">
    <property type="entry name" value="Regulator of chromosome condensation 1/beta-lactamase-inhibitor protein II"/>
    <property type="match status" value="2"/>
</dbReference>
<keyword evidence="8" id="KW-0812">Transmembrane</keyword>
<evidence type="ECO:0000256" key="8">
    <source>
        <dbReference type="SAM" id="Phobius"/>
    </source>
</evidence>
<keyword evidence="2" id="KW-0963">Cytoplasm</keyword>
<dbReference type="FunFam" id="3.30.2160.10:FF:000004">
    <property type="entry name" value="probable E3 ubiquitin-protein ligase HERC4 isoform X1"/>
    <property type="match status" value="1"/>
</dbReference>
<dbReference type="InterPro" id="IPR051709">
    <property type="entry name" value="Ub-ligase/GTPase-reg"/>
</dbReference>
<dbReference type="PRINTS" id="PR00633">
    <property type="entry name" value="RCCNDNSATION"/>
</dbReference>
<dbReference type="AlphaFoldDB" id="A0A0M4E846"/>
<keyword evidence="4" id="KW-0677">Repeat</keyword>
<dbReference type="PROSITE" id="PS00626">
    <property type="entry name" value="RCC1_2"/>
    <property type="match status" value="5"/>
</dbReference>
<feature type="transmembrane region" description="Helical" evidence="8">
    <location>
        <begin position="800"/>
        <end position="822"/>
    </location>
</feature>
<evidence type="ECO:0000313" key="11">
    <source>
        <dbReference type="Proteomes" id="UP000494163"/>
    </source>
</evidence>
<dbReference type="InterPro" id="IPR035983">
    <property type="entry name" value="Hect_E3_ubiquitin_ligase"/>
</dbReference>